<dbReference type="OrthoDB" id="10250549at2759"/>
<keyword evidence="13" id="KW-1185">Reference proteome</keyword>
<evidence type="ECO:0000256" key="6">
    <source>
        <dbReference type="ARBA" id="ARBA00044196"/>
    </source>
</evidence>
<evidence type="ECO:0000259" key="11">
    <source>
        <dbReference type="PROSITE" id="PS50878"/>
    </source>
</evidence>
<dbReference type="Pfam" id="PF25084">
    <property type="entry name" value="LbH_EIF2B"/>
    <property type="match status" value="1"/>
</dbReference>
<reference evidence="12" key="1">
    <citation type="journal article" date="2022" name="Cell">
        <title>Repeat-based holocentromeres influence genome architecture and karyotype evolution.</title>
        <authorList>
            <person name="Hofstatter P.G."/>
            <person name="Thangavel G."/>
            <person name="Lux T."/>
            <person name="Neumann P."/>
            <person name="Vondrak T."/>
            <person name="Novak P."/>
            <person name="Zhang M."/>
            <person name="Costa L."/>
            <person name="Castellani M."/>
            <person name="Scott A."/>
            <person name="Toegelov H."/>
            <person name="Fuchs J."/>
            <person name="Mata-Sucre Y."/>
            <person name="Dias Y."/>
            <person name="Vanzela A.L.L."/>
            <person name="Huettel B."/>
            <person name="Almeida C.C.S."/>
            <person name="Simkova H."/>
            <person name="Souza G."/>
            <person name="Pedrosa-Harand A."/>
            <person name="Macas J."/>
            <person name="Mayer K.F.X."/>
            <person name="Houben A."/>
            <person name="Marques A."/>
        </authorList>
    </citation>
    <scope>NUCLEOTIDE SEQUENCE</scope>
    <source>
        <strain evidence="12">RhyBre1mFocal</strain>
    </source>
</reference>
<dbReference type="Pfam" id="PF00483">
    <property type="entry name" value="NTP_transferase"/>
    <property type="match status" value="1"/>
</dbReference>
<dbReference type="EMBL" id="JAMQYH010000004">
    <property type="protein sequence ID" value="KAJ1690825.1"/>
    <property type="molecule type" value="Genomic_DNA"/>
</dbReference>
<keyword evidence="4" id="KW-0396">Initiation factor</keyword>
<feature type="domain" description="Reverse transcriptase" evidence="11">
    <location>
        <begin position="1"/>
        <end position="178"/>
    </location>
</feature>
<evidence type="ECO:0000256" key="10">
    <source>
        <dbReference type="SAM" id="MobiDB-lite"/>
    </source>
</evidence>
<dbReference type="InterPro" id="IPR051960">
    <property type="entry name" value="eIF2B_gamma"/>
</dbReference>
<keyword evidence="5" id="KW-0648">Protein biosynthesis</keyword>
<name>A0A9Q0HMB9_9POAL</name>
<dbReference type="PROSITE" id="PS50878">
    <property type="entry name" value="RT_POL"/>
    <property type="match status" value="1"/>
</dbReference>
<feature type="region of interest" description="Disordered" evidence="10">
    <location>
        <begin position="478"/>
        <end position="500"/>
    </location>
</feature>
<dbReference type="AlphaFoldDB" id="A0A9Q0HMB9"/>
<dbReference type="InterPro" id="IPR043502">
    <property type="entry name" value="DNA/RNA_pol_sf"/>
</dbReference>
<evidence type="ECO:0000256" key="2">
    <source>
        <dbReference type="ARBA" id="ARBA00007878"/>
    </source>
</evidence>
<evidence type="ECO:0000256" key="8">
    <source>
        <dbReference type="ARBA" id="ARBA00045373"/>
    </source>
</evidence>
<evidence type="ECO:0000256" key="5">
    <source>
        <dbReference type="ARBA" id="ARBA00022917"/>
    </source>
</evidence>
<comment type="similarity">
    <text evidence="2">Belongs to the eIF-2B gamma/epsilon subunits family.</text>
</comment>
<accession>A0A9Q0HMB9</accession>
<dbReference type="Gene3D" id="3.90.550.10">
    <property type="entry name" value="Spore Coat Polysaccharide Biosynthesis Protein SpsA, Chain A"/>
    <property type="match status" value="1"/>
</dbReference>
<dbReference type="GO" id="GO:0005829">
    <property type="term" value="C:cytosol"/>
    <property type="evidence" value="ECO:0007669"/>
    <property type="project" value="UniProtKB-SubCell"/>
</dbReference>
<dbReference type="InterPro" id="IPR056764">
    <property type="entry name" value="LbH_EIF2B3/5"/>
</dbReference>
<comment type="subcellular location">
    <subcellularLocation>
        <location evidence="1">Cytoplasm</location>
        <location evidence="1">Cytosol</location>
    </subcellularLocation>
</comment>
<proteinExistence type="inferred from homology"/>
<evidence type="ECO:0000313" key="12">
    <source>
        <dbReference type="EMBL" id="KAJ1690825.1"/>
    </source>
</evidence>
<dbReference type="Proteomes" id="UP001151287">
    <property type="component" value="Unassembled WGS sequence"/>
</dbReference>
<dbReference type="PANTHER" id="PTHR45989">
    <property type="entry name" value="TRANSLATION INITIATION FACTOR EIF-2B SUBUNIT GAMMA"/>
    <property type="match status" value="1"/>
</dbReference>
<comment type="caution">
    <text evidence="12">The sequence shown here is derived from an EMBL/GenBank/DDBJ whole genome shotgun (WGS) entry which is preliminary data.</text>
</comment>
<dbReference type="CDD" id="cd04652">
    <property type="entry name" value="LbH_eIF2B_gamma_C"/>
    <property type="match status" value="1"/>
</dbReference>
<dbReference type="SUPFAM" id="SSF53448">
    <property type="entry name" value="Nucleotide-diphospho-sugar transferases"/>
    <property type="match status" value="1"/>
</dbReference>
<keyword evidence="3" id="KW-0963">Cytoplasm</keyword>
<dbReference type="SUPFAM" id="SSF56672">
    <property type="entry name" value="DNA/RNA polymerases"/>
    <property type="match status" value="1"/>
</dbReference>
<evidence type="ECO:0000256" key="7">
    <source>
        <dbReference type="ARBA" id="ARBA00044229"/>
    </source>
</evidence>
<dbReference type="InterPro" id="IPR005835">
    <property type="entry name" value="NTP_transferase_dom"/>
</dbReference>
<evidence type="ECO:0000256" key="4">
    <source>
        <dbReference type="ARBA" id="ARBA00022540"/>
    </source>
</evidence>
<gene>
    <name evidence="12" type="ORF">LUZ63_014980</name>
</gene>
<dbReference type="PANTHER" id="PTHR45989:SF1">
    <property type="entry name" value="TRANSLATION INITIATION FACTOR EIF-2B SUBUNIT GAMMA"/>
    <property type="match status" value="1"/>
</dbReference>
<dbReference type="GO" id="GO:0005085">
    <property type="term" value="F:guanyl-nucleotide exchange factor activity"/>
    <property type="evidence" value="ECO:0007669"/>
    <property type="project" value="TreeGrafter"/>
</dbReference>
<dbReference type="GO" id="GO:0002183">
    <property type="term" value="P:cytoplasmic translational initiation"/>
    <property type="evidence" value="ECO:0007669"/>
    <property type="project" value="TreeGrafter"/>
</dbReference>
<protein>
    <recommendedName>
        <fullName evidence="6">Translation initiation factor eIF2B subunit gamma</fullName>
    </recommendedName>
    <alternativeName>
        <fullName evidence="7">eIF2B GDP-GTP exchange factor subunit gamma</fullName>
    </alternativeName>
</protein>
<sequence>MVSALSSQQEPAFLLKLDFKKAFDSVDWSFLFSVLEYRGFPSPFISWLRLLFTSSTSSVTVNDIEGPPFPHKRGLRQGDPISPFLFLLAADVLSKMLQAASLTIPYSITSKISEPFLLLQYADDTLLFSTAKGTAVQVLSHVLKAFSEVSGILLNLNKCSLVPFNLSADLITSINSVLQRTERIKKPTAHEKVVSAPFQIRILTGRKTLVAHLQSRSIKLSPMDPPMDFQVVVLAGGTSDKLSPLVSKELPKALLPVANKPLLSYPLELLEASNLKNIIVVVEGDEAATLVESWLSVAYMDRLNVEVVKTPGDVGTVGAIRAVAPFLVSTDILIVSGDLVSDISPGAIAATHRRHGAAVTALFCPAPVSGGADSSTSGGKDKAKKPSRCNIIGLDPTRQFLLHVVSGAKVEKDIHIQKRIVRAVGQMEIRSDFMDAHVYAFKRTVLLDVLEKEDNFYSIKQDVLPYLVRTQLRSEISAKKENSADESSNGATKELPSEDININSAVPSNQNLRWLSQHRGIAPSSYQEVHISDCDINKSRPAKKTHKCCIYLSGKTQYCARLNSVQAFGDINRDMLGEASRITGYTFSAQNSVVHPTVVQGAKTTAGGQCIIAEGTILGDKCSVKRSVIGRHCRIGSNVKIVNSIVMNHVTIEDNCTIQGSVISSNVQMQERASLKDCQVGAGYVITAGSEYKSEPLTKR</sequence>
<dbReference type="GO" id="GO:0005851">
    <property type="term" value="C:eukaryotic translation initiation factor 2B complex"/>
    <property type="evidence" value="ECO:0007669"/>
    <property type="project" value="TreeGrafter"/>
</dbReference>
<evidence type="ECO:0000256" key="9">
    <source>
        <dbReference type="ARBA" id="ARBA00046432"/>
    </source>
</evidence>
<dbReference type="Gene3D" id="2.160.10.10">
    <property type="entry name" value="Hexapeptide repeat proteins"/>
    <property type="match status" value="1"/>
</dbReference>
<evidence type="ECO:0000256" key="1">
    <source>
        <dbReference type="ARBA" id="ARBA00004514"/>
    </source>
</evidence>
<evidence type="ECO:0000313" key="13">
    <source>
        <dbReference type="Proteomes" id="UP001151287"/>
    </source>
</evidence>
<dbReference type="InterPro" id="IPR029044">
    <property type="entry name" value="Nucleotide-diphossugar_trans"/>
</dbReference>
<dbReference type="Pfam" id="PF00078">
    <property type="entry name" value="RVT_1"/>
    <property type="match status" value="1"/>
</dbReference>
<dbReference type="InterPro" id="IPR000477">
    <property type="entry name" value="RT_dom"/>
</dbReference>
<evidence type="ECO:0000256" key="3">
    <source>
        <dbReference type="ARBA" id="ARBA00022490"/>
    </source>
</evidence>
<organism evidence="12 13">
    <name type="scientific">Rhynchospora breviuscula</name>
    <dbReference type="NCBI Taxonomy" id="2022672"/>
    <lineage>
        <taxon>Eukaryota</taxon>
        <taxon>Viridiplantae</taxon>
        <taxon>Streptophyta</taxon>
        <taxon>Embryophyta</taxon>
        <taxon>Tracheophyta</taxon>
        <taxon>Spermatophyta</taxon>
        <taxon>Magnoliopsida</taxon>
        <taxon>Liliopsida</taxon>
        <taxon>Poales</taxon>
        <taxon>Cyperaceae</taxon>
        <taxon>Cyperoideae</taxon>
        <taxon>Rhynchosporeae</taxon>
        <taxon>Rhynchospora</taxon>
    </lineage>
</organism>
<dbReference type="GO" id="GO:0003743">
    <property type="term" value="F:translation initiation factor activity"/>
    <property type="evidence" value="ECO:0007669"/>
    <property type="project" value="UniProtKB-KW"/>
</dbReference>
<comment type="function">
    <text evidence="8">Acts as a component of the translation initiation factor 2B (eIF2B) complex, which catalyzes the exchange of GDP for GTP on the eukaryotic initiation factor 2 (eIF2) complex gamma subunit. Its guanine nucleotide exchange factor activity is repressed when bound to eIF2 complex phosphorylated on the alpha subunit, thereby limiting the amount of methionyl-initiator methionine tRNA available to the ribosome and consequently global translation is repressed.</text>
</comment>
<comment type="subunit">
    <text evidence="9">Component of the translation initiation factor 2B (eIF2B) complex which is a heterodecamer of two sets of five different subunits: alpha, beta, gamma, delta and epsilon. Subunits alpha, beta and delta comprise a regulatory subcomplex and subunits epsilon and gamma comprise a catalytic subcomplex. Within the complex, the hexameric regulatory complex resides at the center, with the two heterodimeric catalytic subcomplexes bound on opposite sides.</text>
</comment>